<keyword evidence="2" id="KW-1185">Reference proteome</keyword>
<accession>A0AAF3J1R1</accession>
<dbReference type="AlphaFoldDB" id="A0AAF3J1R1"/>
<proteinExistence type="predicted"/>
<feature type="transmembrane region" description="Helical" evidence="1">
    <location>
        <begin position="112"/>
        <end position="135"/>
    </location>
</feature>
<evidence type="ECO:0000256" key="1">
    <source>
        <dbReference type="SAM" id="Phobius"/>
    </source>
</evidence>
<feature type="transmembrane region" description="Helical" evidence="1">
    <location>
        <begin position="182"/>
        <end position="203"/>
    </location>
</feature>
<organism evidence="2 3">
    <name type="scientific">Mesorhabditis belari</name>
    <dbReference type="NCBI Taxonomy" id="2138241"/>
    <lineage>
        <taxon>Eukaryota</taxon>
        <taxon>Metazoa</taxon>
        <taxon>Ecdysozoa</taxon>
        <taxon>Nematoda</taxon>
        <taxon>Chromadorea</taxon>
        <taxon>Rhabditida</taxon>
        <taxon>Rhabditina</taxon>
        <taxon>Rhabditomorpha</taxon>
        <taxon>Rhabditoidea</taxon>
        <taxon>Rhabditidae</taxon>
        <taxon>Mesorhabditinae</taxon>
        <taxon>Mesorhabditis</taxon>
    </lineage>
</organism>
<keyword evidence="1" id="KW-1133">Transmembrane helix</keyword>
<keyword evidence="1" id="KW-0472">Membrane</keyword>
<reference evidence="3" key="1">
    <citation type="submission" date="2024-02" db="UniProtKB">
        <authorList>
            <consortium name="WormBaseParasite"/>
        </authorList>
    </citation>
    <scope>IDENTIFICATION</scope>
</reference>
<feature type="transmembrane region" description="Helical" evidence="1">
    <location>
        <begin position="147"/>
        <end position="167"/>
    </location>
</feature>
<feature type="transmembrane region" description="Helical" evidence="1">
    <location>
        <begin position="59"/>
        <end position="79"/>
    </location>
</feature>
<feature type="transmembrane region" description="Helical" evidence="1">
    <location>
        <begin position="281"/>
        <end position="301"/>
    </location>
</feature>
<protein>
    <submittedName>
        <fullName evidence="3">Uncharacterized protein</fullName>
    </submittedName>
</protein>
<evidence type="ECO:0000313" key="3">
    <source>
        <dbReference type="WBParaSite" id="MBELARI_LOCUS10773"/>
    </source>
</evidence>
<feature type="transmembrane region" description="Helical" evidence="1">
    <location>
        <begin position="215"/>
        <end position="236"/>
    </location>
</feature>
<dbReference type="WBParaSite" id="MBELARI_LOCUS10773">
    <property type="protein sequence ID" value="MBELARI_LOCUS10773"/>
    <property type="gene ID" value="MBELARI_LOCUS10773"/>
</dbReference>
<feature type="transmembrane region" description="Helical" evidence="1">
    <location>
        <begin position="29"/>
        <end position="47"/>
    </location>
</feature>
<sequence>MSSWFLNWLAEPFYRLSKANIFSSEDVCFWFYVFLGAVEVILLYRFFRIRVLLKENVFQAYLLVLSLYLVINVSIYGLYLSVAFLNTIDVDEYVFLRPLVGKMEEYTAAVEFLLYASFKIDRLCFMGTTAMFLLLSMCTYLANKSVYILLTLPSILNFILILTVQIADTIQASDFFYNTPLILYSLAVLGLLFLNMCLETLPLTPVKRIHTGRRLFIFVVPLLLVHFKLIEVAWSACKRWFFHDFPEYSEFVDAEWRGNYDSIYEKKGKLYLEYESPARQQSIFCFHVLPLLTLLWIFVILPEYRAGLVDRRGVKVTPEADNEEENNNQSLA</sequence>
<dbReference type="Proteomes" id="UP000887575">
    <property type="component" value="Unassembled WGS sequence"/>
</dbReference>
<evidence type="ECO:0000313" key="2">
    <source>
        <dbReference type="Proteomes" id="UP000887575"/>
    </source>
</evidence>
<keyword evidence="1" id="KW-0812">Transmembrane</keyword>
<name>A0AAF3J1R1_9BILA</name>